<keyword evidence="3" id="KW-1185">Reference proteome</keyword>
<comment type="caution">
    <text evidence="2">The sequence shown here is derived from an EMBL/GenBank/DDBJ whole genome shotgun (WGS) entry which is preliminary data.</text>
</comment>
<dbReference type="AlphaFoldDB" id="A0AAU9JJD9"/>
<evidence type="ECO:0000256" key="1">
    <source>
        <dbReference type="SAM" id="Coils"/>
    </source>
</evidence>
<dbReference type="Proteomes" id="UP001162131">
    <property type="component" value="Unassembled WGS sequence"/>
</dbReference>
<organism evidence="2 3">
    <name type="scientific">Blepharisma stoltei</name>
    <dbReference type="NCBI Taxonomy" id="1481888"/>
    <lineage>
        <taxon>Eukaryota</taxon>
        <taxon>Sar</taxon>
        <taxon>Alveolata</taxon>
        <taxon>Ciliophora</taxon>
        <taxon>Postciliodesmatophora</taxon>
        <taxon>Heterotrichea</taxon>
        <taxon>Heterotrichida</taxon>
        <taxon>Blepharismidae</taxon>
        <taxon>Blepharisma</taxon>
    </lineage>
</organism>
<reference evidence="2" key="1">
    <citation type="submission" date="2021-09" db="EMBL/GenBank/DDBJ databases">
        <authorList>
            <consortium name="AG Swart"/>
            <person name="Singh M."/>
            <person name="Singh A."/>
            <person name="Seah K."/>
            <person name="Emmerich C."/>
        </authorList>
    </citation>
    <scope>NUCLEOTIDE SEQUENCE</scope>
    <source>
        <strain evidence="2">ATCC30299</strain>
    </source>
</reference>
<name>A0AAU9JJD9_9CILI</name>
<evidence type="ECO:0000313" key="2">
    <source>
        <dbReference type="EMBL" id="CAG9326335.1"/>
    </source>
</evidence>
<feature type="coiled-coil region" evidence="1">
    <location>
        <begin position="175"/>
        <end position="241"/>
    </location>
</feature>
<accession>A0AAU9JJD9</accession>
<sequence>MAKHLLSNIEYLFKYKQPTQQRSQIPSLSLNCSNPKSSNQKLSESKLLRKPTLNPLPPELRILCKNCEDLIPIDLIESHSRTCLCISESLLILESFTSLDQINFRLKKLEKCLMEMTEKIILKPGDKSYVSILLRLCQKISELNYGEDRKNEETLRSLSSLLITFRGSLTLKIYADRLKSLAHDQKLALKEAKNANLEELRNKALDFQKALNNAVSLGLKSQELNKKIDEITSELESLTSENTVISSTTTQEMEDSLMQIENFENININSQQRFFYSLCIAEKMKSPSKSKLHNISIQKLYNKAIALKIRIENWQKWIEESFKSPDFFIEKVPRPKARKSTRKHHYFETIIEE</sequence>
<protein>
    <submittedName>
        <fullName evidence="2">Uncharacterized protein</fullName>
    </submittedName>
</protein>
<evidence type="ECO:0000313" key="3">
    <source>
        <dbReference type="Proteomes" id="UP001162131"/>
    </source>
</evidence>
<gene>
    <name evidence="2" type="ORF">BSTOLATCC_MIC40763</name>
</gene>
<dbReference type="EMBL" id="CAJZBQ010000040">
    <property type="protein sequence ID" value="CAG9326335.1"/>
    <property type="molecule type" value="Genomic_DNA"/>
</dbReference>
<keyword evidence="1" id="KW-0175">Coiled coil</keyword>
<proteinExistence type="predicted"/>